<gene>
    <name evidence="2" type="primary">yueH</name>
    <name evidence="2" type="ORF">P5633_08050</name>
    <name evidence="1" type="ORF">SC09_contig4orf00118</name>
</gene>
<dbReference type="AlphaFoldDB" id="A0A063X922"/>
<reference evidence="2" key="2">
    <citation type="submission" date="2023-03" db="EMBL/GenBank/DDBJ databases">
        <title>Complete genome sequences of 52 Bacillus and Priestia strains isolated from West-African fermentations and 26 reference strains from the DSMZ collection.</title>
        <authorList>
            <person name="Wiedenbein E.S."/>
            <person name="Canoy T.S."/>
            <person name="Hui Y."/>
            <person name="Parkouda C."/>
            <person name="Dawende C."/>
            <person name="Ametefe E."/>
            <person name="Jespersen L."/>
            <person name="Nielsen D.S."/>
        </authorList>
    </citation>
    <scope>NUCLEOTIDE SEQUENCE</scope>
    <source>
        <strain evidence="2">PRO56</strain>
    </source>
</reference>
<name>A0A063X922_BACIU</name>
<dbReference type="Proteomes" id="UP000032247">
    <property type="component" value="Unassembled WGS sequence"/>
</dbReference>
<proteinExistence type="predicted"/>
<accession>A0A063X922</accession>
<dbReference type="PATRIC" id="fig|1423.167.peg.3624"/>
<evidence type="ECO:0000313" key="1">
    <source>
        <dbReference type="EMBL" id="KIU05366.1"/>
    </source>
</evidence>
<dbReference type="Proteomes" id="UP001214898">
    <property type="component" value="Chromosome"/>
</dbReference>
<dbReference type="RefSeq" id="WP_003228783.1">
    <property type="nucleotide sequence ID" value="NZ_AP024621.1"/>
</dbReference>
<protein>
    <submittedName>
        <fullName evidence="2">YueH family protein</fullName>
    </submittedName>
</protein>
<dbReference type="OMA" id="GDVYLHE"/>
<dbReference type="InterPro" id="IPR020260">
    <property type="entry name" value="Uncharacterised_YueH"/>
</dbReference>
<dbReference type="STRING" id="483913.AN935_15950"/>
<evidence type="ECO:0000313" key="3">
    <source>
        <dbReference type="Proteomes" id="UP000032247"/>
    </source>
</evidence>
<dbReference type="Pfam" id="PF14166">
    <property type="entry name" value="YueH"/>
    <property type="match status" value="1"/>
</dbReference>
<dbReference type="EMBL" id="CP120576">
    <property type="protein sequence ID" value="WEY86064.1"/>
    <property type="molecule type" value="Genomic_DNA"/>
</dbReference>
<organism evidence="1 3">
    <name type="scientific">Bacillus subtilis</name>
    <dbReference type="NCBI Taxonomy" id="1423"/>
    <lineage>
        <taxon>Bacteria</taxon>
        <taxon>Bacillati</taxon>
        <taxon>Bacillota</taxon>
        <taxon>Bacilli</taxon>
        <taxon>Bacillales</taxon>
        <taxon>Bacillaceae</taxon>
        <taxon>Bacillus</taxon>
    </lineage>
</organism>
<reference evidence="1 3" key="1">
    <citation type="submission" date="2014-12" db="EMBL/GenBank/DDBJ databases">
        <title>Comparative genome analysis of Bacillus coagulans HM-08, Clostridium butyricum HM-68, Bacillus subtilis HM-66 and Bacillus licheniformis BL-09.</title>
        <authorList>
            <person name="Zhang H."/>
        </authorList>
    </citation>
    <scope>NUCLEOTIDE SEQUENCE [LARGE SCALE GENOMIC DNA]</scope>
    <source>
        <strain evidence="1 3">HM-66</strain>
    </source>
</reference>
<dbReference type="EMBL" id="JXBC01000013">
    <property type="protein sequence ID" value="KIU05366.1"/>
    <property type="molecule type" value="Genomic_DNA"/>
</dbReference>
<evidence type="ECO:0000313" key="2">
    <source>
        <dbReference type="EMBL" id="WEY86064.1"/>
    </source>
</evidence>
<sequence length="82" mass="9574">MKIRKANINTQTGMITDVYLHENRKELRTLVAVPQLEWSTIISYEEDKATLPERLEASLRRHTEETPAGELAKKIIHWVTEM</sequence>